<evidence type="ECO:0000313" key="1">
    <source>
        <dbReference type="EMBL" id="AMO96362.1"/>
    </source>
</evidence>
<dbReference type="EMBL" id="CP013232">
    <property type="protein sequence ID" value="AMO96362.1"/>
    <property type="molecule type" value="Genomic_DNA"/>
</dbReference>
<dbReference type="Proteomes" id="UP000072421">
    <property type="component" value="Chromosome"/>
</dbReference>
<dbReference type="AlphaFoldDB" id="A0A127PEW9"/>
<proteinExistence type="predicted"/>
<protein>
    <submittedName>
        <fullName evidence="1">Uncharacterized protein</fullName>
    </submittedName>
</protein>
<organism evidence="1">
    <name type="scientific">Collimonas fungivorans</name>
    <dbReference type="NCBI Taxonomy" id="158899"/>
    <lineage>
        <taxon>Bacteria</taxon>
        <taxon>Pseudomonadati</taxon>
        <taxon>Pseudomonadota</taxon>
        <taxon>Betaproteobacteria</taxon>
        <taxon>Burkholderiales</taxon>
        <taxon>Oxalobacteraceae</taxon>
        <taxon>Collimonas</taxon>
    </lineage>
</organism>
<reference evidence="1 2" key="1">
    <citation type="submission" date="2015-11" db="EMBL/GenBank/DDBJ databases">
        <title>Exploring the genomic traits of fungus-feeding bacterial genus Collimonas.</title>
        <authorList>
            <person name="Song C."/>
            <person name="Schmidt R."/>
            <person name="de Jager V."/>
            <person name="Krzyzanowska D."/>
            <person name="Jongedijk E."/>
            <person name="Cankar K."/>
            <person name="Beekwilder J."/>
            <person name="van Veen A."/>
            <person name="de Boer W."/>
            <person name="van Veen J.A."/>
            <person name="Garbeva P."/>
        </authorList>
    </citation>
    <scope>NUCLEOTIDE SEQUENCE [LARGE SCALE GENOMIC DNA]</scope>
    <source>
        <strain evidence="1 2">Ter6</strain>
    </source>
</reference>
<gene>
    <name evidence="1" type="ORF">CFter6_3738</name>
</gene>
<sequence>MKIRNFQTTKVSLEFILKRQKNQEKPTISKFFYFFSGELESHQTNEAALLGGTKHAALQHHAKP</sequence>
<dbReference type="PATRIC" id="fig|158899.10.peg.3713"/>
<accession>A0A127PEW9</accession>
<evidence type="ECO:0000313" key="2">
    <source>
        <dbReference type="Proteomes" id="UP000072421"/>
    </source>
</evidence>
<name>A0A127PEW9_9BURK</name>